<protein>
    <submittedName>
        <fullName evidence="3">Protein trm112, putative</fullName>
    </submittedName>
</protein>
<dbReference type="FunFam" id="2.20.25.10:FF:000018">
    <property type="entry name" value="Multifunctional methyltransferase subunit TRM112-like B"/>
    <property type="match status" value="1"/>
</dbReference>
<dbReference type="GO" id="GO:0070476">
    <property type="term" value="P:rRNA (guanine-N7)-methylation"/>
    <property type="evidence" value="ECO:0007669"/>
    <property type="project" value="TreeGrafter"/>
</dbReference>
<dbReference type="PANTHER" id="PTHR12773:SF0">
    <property type="entry name" value="MULTIFUNCTIONAL METHYLTRANSFERASE SUBUNIT TRM112-LIKE PROTEIN"/>
    <property type="match status" value="1"/>
</dbReference>
<proteinExistence type="inferred from homology"/>
<dbReference type="EMBL" id="FN648685">
    <property type="protein sequence ID" value="CBJ26839.1"/>
    <property type="molecule type" value="Genomic_DNA"/>
</dbReference>
<dbReference type="eggNOG" id="KOG1088">
    <property type="taxonomic scope" value="Eukaryota"/>
</dbReference>
<dbReference type="InParanoid" id="D7G2L4"/>
<reference evidence="3 4" key="1">
    <citation type="journal article" date="2010" name="Nature">
        <title>The Ectocarpus genome and the independent evolution of multicellularity in brown algae.</title>
        <authorList>
            <person name="Cock J.M."/>
            <person name="Sterck L."/>
            <person name="Rouze P."/>
            <person name="Scornet D."/>
            <person name="Allen A.E."/>
            <person name="Amoutzias G."/>
            <person name="Anthouard V."/>
            <person name="Artiguenave F."/>
            <person name="Aury J.M."/>
            <person name="Badger J.H."/>
            <person name="Beszteri B."/>
            <person name="Billiau K."/>
            <person name="Bonnet E."/>
            <person name="Bothwell J.H."/>
            <person name="Bowler C."/>
            <person name="Boyen C."/>
            <person name="Brownlee C."/>
            <person name="Carrano C.J."/>
            <person name="Charrier B."/>
            <person name="Cho G.Y."/>
            <person name="Coelho S.M."/>
            <person name="Collen J."/>
            <person name="Corre E."/>
            <person name="Da Silva C."/>
            <person name="Delage L."/>
            <person name="Delaroque N."/>
            <person name="Dittami S.M."/>
            <person name="Doulbeau S."/>
            <person name="Elias M."/>
            <person name="Farnham G."/>
            <person name="Gachon C.M."/>
            <person name="Gschloessl B."/>
            <person name="Heesch S."/>
            <person name="Jabbari K."/>
            <person name="Jubin C."/>
            <person name="Kawai H."/>
            <person name="Kimura K."/>
            <person name="Kloareg B."/>
            <person name="Kupper F.C."/>
            <person name="Lang D."/>
            <person name="Le Bail A."/>
            <person name="Leblanc C."/>
            <person name="Lerouge P."/>
            <person name="Lohr M."/>
            <person name="Lopez P.J."/>
            <person name="Martens C."/>
            <person name="Maumus F."/>
            <person name="Michel G."/>
            <person name="Miranda-Saavedra D."/>
            <person name="Morales J."/>
            <person name="Moreau H."/>
            <person name="Motomura T."/>
            <person name="Nagasato C."/>
            <person name="Napoli C.A."/>
            <person name="Nelson D.R."/>
            <person name="Nyvall-Collen P."/>
            <person name="Peters A.F."/>
            <person name="Pommier C."/>
            <person name="Potin P."/>
            <person name="Poulain J."/>
            <person name="Quesneville H."/>
            <person name="Read B."/>
            <person name="Rensing S.A."/>
            <person name="Ritter A."/>
            <person name="Rousvoal S."/>
            <person name="Samanta M."/>
            <person name="Samson G."/>
            <person name="Schroeder D.C."/>
            <person name="Segurens B."/>
            <person name="Strittmatter M."/>
            <person name="Tonon T."/>
            <person name="Tregear J.W."/>
            <person name="Valentin K."/>
            <person name="von Dassow P."/>
            <person name="Yamagishi T."/>
            <person name="Van de Peer Y."/>
            <person name="Wincker P."/>
        </authorList>
    </citation>
    <scope>NUCLEOTIDE SEQUENCE [LARGE SCALE GENOMIC DNA]</scope>
    <source>
        <strain evidence="4">Ec32 / CCAP1310/4</strain>
    </source>
</reference>
<dbReference type="InterPro" id="IPR005651">
    <property type="entry name" value="Trm112-like"/>
</dbReference>
<evidence type="ECO:0000256" key="1">
    <source>
        <dbReference type="ARBA" id="ARBA00007980"/>
    </source>
</evidence>
<dbReference type="FunCoup" id="D7G2L4">
    <property type="interactions" value="468"/>
</dbReference>
<dbReference type="OrthoDB" id="2187549at2759"/>
<keyword evidence="4" id="KW-1185">Reference proteome</keyword>
<gene>
    <name evidence="3" type="ORF">Esi_0048_0043</name>
</gene>
<dbReference type="OMA" id="NMLTSKC"/>
<dbReference type="CDD" id="cd21089">
    <property type="entry name" value="Trm112-like"/>
    <property type="match status" value="1"/>
</dbReference>
<sequence>MRLITHNMLKSNIKGVESGYPLGIEVVKMEEQELEFNPDFIRNMLAKLEWDAFRAAATALEAGGELPEEVTEEMKGDEEVLRRVHHALMEVHLVEGELVCPETGRKFPVRQGVPNMLLHEDEI</sequence>
<comment type="subunit">
    <text evidence="2">Interacts with TRM9.</text>
</comment>
<comment type="similarity">
    <text evidence="1">Belongs to the TRM112 family.</text>
</comment>
<dbReference type="PANTHER" id="PTHR12773">
    <property type="entry name" value="UPF0315 PROTEIN-RELATED"/>
    <property type="match status" value="1"/>
</dbReference>
<accession>D7G2L4</accession>
<dbReference type="STRING" id="2880.D7G2L4"/>
<evidence type="ECO:0000313" key="3">
    <source>
        <dbReference type="EMBL" id="CBJ26839.1"/>
    </source>
</evidence>
<dbReference type="InterPro" id="IPR039127">
    <property type="entry name" value="Trm112"/>
</dbReference>
<evidence type="ECO:0000313" key="4">
    <source>
        <dbReference type="Proteomes" id="UP000002630"/>
    </source>
</evidence>
<dbReference type="SUPFAM" id="SSF158997">
    <property type="entry name" value="Trm112p-like"/>
    <property type="match status" value="1"/>
</dbReference>
<dbReference type="GO" id="GO:0046982">
    <property type="term" value="F:protein heterodimerization activity"/>
    <property type="evidence" value="ECO:0007669"/>
    <property type="project" value="InterPro"/>
</dbReference>
<dbReference type="Pfam" id="PF03966">
    <property type="entry name" value="Trm112p"/>
    <property type="match status" value="1"/>
</dbReference>
<organism evidence="3 4">
    <name type="scientific">Ectocarpus siliculosus</name>
    <name type="common">Brown alga</name>
    <name type="synonym">Conferva siliculosa</name>
    <dbReference type="NCBI Taxonomy" id="2880"/>
    <lineage>
        <taxon>Eukaryota</taxon>
        <taxon>Sar</taxon>
        <taxon>Stramenopiles</taxon>
        <taxon>Ochrophyta</taxon>
        <taxon>PX clade</taxon>
        <taxon>Phaeophyceae</taxon>
        <taxon>Ectocarpales</taxon>
        <taxon>Ectocarpaceae</taxon>
        <taxon>Ectocarpus</taxon>
    </lineage>
</organism>
<dbReference type="Proteomes" id="UP000002630">
    <property type="component" value="Linkage Group LG23"/>
</dbReference>
<dbReference type="EMBL" id="FN649748">
    <property type="protein sequence ID" value="CBJ26839.1"/>
    <property type="molecule type" value="Genomic_DNA"/>
</dbReference>
<dbReference type="AlphaFoldDB" id="D7G2L4"/>
<name>D7G2L4_ECTSI</name>
<dbReference type="Gene3D" id="2.20.25.10">
    <property type="match status" value="1"/>
</dbReference>
<evidence type="ECO:0000256" key="2">
    <source>
        <dbReference type="ARBA" id="ARBA00065633"/>
    </source>
</evidence>
<dbReference type="GO" id="GO:0030488">
    <property type="term" value="P:tRNA methylation"/>
    <property type="evidence" value="ECO:0007669"/>
    <property type="project" value="TreeGrafter"/>
</dbReference>